<keyword evidence="3" id="KW-1185">Reference proteome</keyword>
<sequence length="76" mass="7969">MNVSGGLVLMIALALLVLVGLNAVGGAYEDTGINESDDAYQSMEGSKEVVSPLFRVFGYSILGIGAFVTLRAFKLV</sequence>
<keyword evidence="1" id="KW-1133">Transmembrane helix</keyword>
<feature type="transmembrane region" description="Helical" evidence="1">
    <location>
        <begin position="53"/>
        <end position="73"/>
    </location>
</feature>
<evidence type="ECO:0000313" key="2">
    <source>
        <dbReference type="EMBL" id="SDF46925.1"/>
    </source>
</evidence>
<proteinExistence type="predicted"/>
<evidence type="ECO:0000313" key="3">
    <source>
        <dbReference type="Proteomes" id="UP000199259"/>
    </source>
</evidence>
<organism evidence="2 3">
    <name type="scientific">Methanolobus vulcani</name>
    <dbReference type="NCBI Taxonomy" id="38026"/>
    <lineage>
        <taxon>Archaea</taxon>
        <taxon>Methanobacteriati</taxon>
        <taxon>Methanobacteriota</taxon>
        <taxon>Stenosarchaea group</taxon>
        <taxon>Methanomicrobia</taxon>
        <taxon>Methanosarcinales</taxon>
        <taxon>Methanosarcinaceae</taxon>
        <taxon>Methanolobus</taxon>
    </lineage>
</organism>
<dbReference type="Proteomes" id="UP000199259">
    <property type="component" value="Unassembled WGS sequence"/>
</dbReference>
<dbReference type="AlphaFoldDB" id="A0A7Z7FDM4"/>
<keyword evidence="1" id="KW-0812">Transmembrane</keyword>
<dbReference type="EMBL" id="FNCA01000002">
    <property type="protein sequence ID" value="SDF46925.1"/>
    <property type="molecule type" value="Genomic_DNA"/>
</dbReference>
<keyword evidence="1" id="KW-0472">Membrane</keyword>
<comment type="caution">
    <text evidence="2">The sequence shown here is derived from an EMBL/GenBank/DDBJ whole genome shotgun (WGS) entry which is preliminary data.</text>
</comment>
<gene>
    <name evidence="2" type="ORF">SAMN04488589_0616</name>
</gene>
<accession>A0A7Z7FDM4</accession>
<evidence type="ECO:0000256" key="1">
    <source>
        <dbReference type="SAM" id="Phobius"/>
    </source>
</evidence>
<protein>
    <submittedName>
        <fullName evidence="2">Uncharacterized protein</fullName>
    </submittedName>
</protein>
<reference evidence="2 3" key="1">
    <citation type="submission" date="2016-10" db="EMBL/GenBank/DDBJ databases">
        <authorList>
            <person name="Varghese N."/>
            <person name="Submissions S."/>
        </authorList>
    </citation>
    <scope>NUCLEOTIDE SEQUENCE [LARGE SCALE GENOMIC DNA]</scope>
    <source>
        <strain evidence="2 3">PL 12/M</strain>
    </source>
</reference>
<name>A0A7Z7FDM4_9EURY</name>
<dbReference type="RefSeq" id="WP_091708614.1">
    <property type="nucleotide sequence ID" value="NZ_FNCA01000002.1"/>
</dbReference>